<sequence length="126" mass="13854">MFLGKELMLSLTYGGLSYSRCLIQKHHRGPPVNLWVLAAALSPYSPSPADPWAVLFVMAASTSEQICYLSTNWFGWSHMALANAARSVSSVSQAVCDDIRIARRIGLLLLYMGSSVTADRLSFKNK</sequence>
<reference evidence="1" key="1">
    <citation type="journal article" date="2012" name="Mol. Plant Microbe Interact.">
        <title>A highly conserved effector in Fusarium oxysporum is required for full virulence on Arabidopsis.</title>
        <authorList>
            <person name="Thatcher L.F."/>
            <person name="Gardiner D.M."/>
            <person name="Kazan K."/>
            <person name="Manners J."/>
        </authorList>
    </citation>
    <scope>NUCLEOTIDE SEQUENCE [LARGE SCALE GENOMIC DNA]</scope>
    <source>
        <strain evidence="1">Fo5176</strain>
    </source>
</reference>
<dbReference type="AlphaFoldDB" id="F9FKJ8"/>
<gene>
    <name evidence="1" type="ORF">FOXB_06927</name>
</gene>
<evidence type="ECO:0000313" key="1">
    <source>
        <dbReference type="EMBL" id="EGU82561.1"/>
    </source>
</evidence>
<accession>F9FKJ8</accession>
<proteinExistence type="predicted"/>
<organism evidence="1">
    <name type="scientific">Fusarium oxysporum (strain Fo5176)</name>
    <name type="common">Fusarium vascular wilt</name>
    <dbReference type="NCBI Taxonomy" id="660025"/>
    <lineage>
        <taxon>Eukaryota</taxon>
        <taxon>Fungi</taxon>
        <taxon>Dikarya</taxon>
        <taxon>Ascomycota</taxon>
        <taxon>Pezizomycotina</taxon>
        <taxon>Sordariomycetes</taxon>
        <taxon>Hypocreomycetidae</taxon>
        <taxon>Hypocreales</taxon>
        <taxon>Nectriaceae</taxon>
        <taxon>Fusarium</taxon>
        <taxon>Fusarium oxysporum species complex</taxon>
    </lineage>
</organism>
<protein>
    <submittedName>
        <fullName evidence="1">Uncharacterized protein</fullName>
    </submittedName>
</protein>
<dbReference type="OrthoDB" id="10528002at2759"/>
<comment type="caution">
    <text evidence="1">The sequence shown here is derived from an EMBL/GenBank/DDBJ whole genome shotgun (WGS) entry which is preliminary data.</text>
</comment>
<dbReference type="EMBL" id="AFQF01002099">
    <property type="protein sequence ID" value="EGU82561.1"/>
    <property type="molecule type" value="Genomic_DNA"/>
</dbReference>
<name>F9FKJ8_FUSOF</name>